<protein>
    <recommendedName>
        <fullName evidence="4">DUF2219 family protein</fullName>
    </recommendedName>
</protein>
<dbReference type="RefSeq" id="WP_200612697.1">
    <property type="nucleotide sequence ID" value="NZ_CP071518.1"/>
</dbReference>
<dbReference type="Proteomes" id="UP000639274">
    <property type="component" value="Chromosome"/>
</dbReference>
<sequence length="313" mass="34775">MSQCRDARTSGGHRPPMPWLLALALGCAIPSAFAQTAGSTRVFVSDDADDTQVTRFALGAAWKYAGPGSYRGLELETMQVRFAQAPSWRDDRAFFAFADAQGPWNWNARIGTDGESLVGSAALVREDRVRQEYFVERDIVETPQGVQGLYHTFVGAAYDFPLGREDRQQLTALVGVQAFTGDNVRTHVRARYIAVVKPEWGLSVQLRGRAFHSSHPGEHDYYSPEDFLELMPTVQVRRHFAQGWAFSGTAGWGRQRDTGRAWHDAAMAEVSLTSPRRADRGYLRASATYTNTPTGTGGGYGYRQATLEWIQPF</sequence>
<organism evidence="2 3">
    <name type="scientific">Agrilutibacter solisilvae</name>
    <dbReference type="NCBI Taxonomy" id="2763317"/>
    <lineage>
        <taxon>Bacteria</taxon>
        <taxon>Pseudomonadati</taxon>
        <taxon>Pseudomonadota</taxon>
        <taxon>Gammaproteobacteria</taxon>
        <taxon>Lysobacterales</taxon>
        <taxon>Lysobacteraceae</taxon>
        <taxon>Agrilutibacter</taxon>
    </lineage>
</organism>
<evidence type="ECO:0000256" key="1">
    <source>
        <dbReference type="SAM" id="SignalP"/>
    </source>
</evidence>
<dbReference type="PROSITE" id="PS51257">
    <property type="entry name" value="PROKAR_LIPOPROTEIN"/>
    <property type="match status" value="1"/>
</dbReference>
<evidence type="ECO:0000313" key="3">
    <source>
        <dbReference type="Proteomes" id="UP000639274"/>
    </source>
</evidence>
<reference evidence="2 3" key="1">
    <citation type="submission" date="2021-03" db="EMBL/GenBank/DDBJ databases">
        <title>Lysobacter sp. nov. isolated from soil of gangwondo yeongwol, south Korea.</title>
        <authorList>
            <person name="Kim K.R."/>
            <person name="Kim K.H."/>
            <person name="Jeon C.O."/>
        </authorList>
    </citation>
    <scope>NUCLEOTIDE SEQUENCE [LARGE SCALE GENOMIC DNA]</scope>
    <source>
        <strain evidence="2 3">R19</strain>
    </source>
</reference>
<evidence type="ECO:0008006" key="4">
    <source>
        <dbReference type="Google" id="ProtNLM"/>
    </source>
</evidence>
<proteinExistence type="predicted"/>
<dbReference type="EMBL" id="CP071518">
    <property type="protein sequence ID" value="QSX77577.1"/>
    <property type="molecule type" value="Genomic_DNA"/>
</dbReference>
<name>A0A974XXD4_9GAMM</name>
<keyword evidence="3" id="KW-1185">Reference proteome</keyword>
<dbReference type="AlphaFoldDB" id="A0A974XXD4"/>
<evidence type="ECO:0000313" key="2">
    <source>
        <dbReference type="EMBL" id="QSX77577.1"/>
    </source>
</evidence>
<keyword evidence="1" id="KW-0732">Signal</keyword>
<feature type="chain" id="PRO_5037570811" description="DUF2219 family protein" evidence="1">
    <location>
        <begin position="35"/>
        <end position="313"/>
    </location>
</feature>
<dbReference type="KEGG" id="lsf:I8J32_012560"/>
<gene>
    <name evidence="2" type="ORF">I8J32_012560</name>
</gene>
<accession>A0A974XXD4</accession>
<feature type="signal peptide" evidence="1">
    <location>
        <begin position="1"/>
        <end position="34"/>
    </location>
</feature>